<dbReference type="RefSeq" id="WP_080823910.1">
    <property type="nucleotide sequence ID" value="NZ_CP050897.1"/>
</dbReference>
<dbReference type="AlphaFoldDB" id="A0A6H0ZJR8"/>
<sequence>MKKQYANRGTAQSKHLDRTGMTWPDFVDRIAQRWSRSSGRERLELLGFIVCAALITQPSSVADFSRALACGSETVSTFVSQDAGDLSPQRLQSGTELSSPFARQHALALARHPQQIRSVNYQPSAEEQRMGACIPDWVL</sequence>
<gene>
    <name evidence="1" type="ORF">FOB41_02300</name>
</gene>
<geneLocation type="plasmid" evidence="1 2">
    <name>unnamed1</name>
</geneLocation>
<reference evidence="1 2" key="1">
    <citation type="submission" date="2020-04" db="EMBL/GenBank/DDBJ databases">
        <title>FDA dAtabase for Regulatory Grade micrObial Sequences (FDA-ARGOS): Supporting development and validation of Infectious Disease Dx tests.</title>
        <authorList>
            <person name="Sciortino C."/>
            <person name="Tallon L."/>
            <person name="Sadzewicz L."/>
            <person name="Vavikolanu K."/>
            <person name="Mehta A."/>
            <person name="Aluvathingal J."/>
            <person name="Nadendla S."/>
            <person name="Nandy P."/>
            <person name="Geyer C."/>
            <person name="Yan Y."/>
            <person name="Sichtig H."/>
        </authorList>
    </citation>
    <scope>NUCLEOTIDE SEQUENCE [LARGE SCALE GENOMIC DNA]</scope>
    <source>
        <strain evidence="1 2">FDAARGOS_633</strain>
        <plasmid evidence="1 2">unnamed1</plasmid>
    </source>
</reference>
<protein>
    <recommendedName>
        <fullName evidence="3">Transposase</fullName>
    </recommendedName>
</protein>
<dbReference type="EMBL" id="CP050897">
    <property type="protein sequence ID" value="QIX20020.1"/>
    <property type="molecule type" value="Genomic_DNA"/>
</dbReference>
<organism evidence="1 2">
    <name type="scientific">Agrobacterium pusense</name>
    <dbReference type="NCBI Taxonomy" id="648995"/>
    <lineage>
        <taxon>Bacteria</taxon>
        <taxon>Pseudomonadati</taxon>
        <taxon>Pseudomonadota</taxon>
        <taxon>Alphaproteobacteria</taxon>
        <taxon>Hyphomicrobiales</taxon>
        <taxon>Rhizobiaceae</taxon>
        <taxon>Rhizobium/Agrobacterium group</taxon>
        <taxon>Agrobacterium</taxon>
    </lineage>
</organism>
<evidence type="ECO:0000313" key="1">
    <source>
        <dbReference type="EMBL" id="QIX20020.1"/>
    </source>
</evidence>
<name>A0A6H0ZJR8_9HYPH</name>
<evidence type="ECO:0008006" key="3">
    <source>
        <dbReference type="Google" id="ProtNLM"/>
    </source>
</evidence>
<evidence type="ECO:0000313" key="2">
    <source>
        <dbReference type="Proteomes" id="UP000500870"/>
    </source>
</evidence>
<keyword evidence="1" id="KW-0614">Plasmid</keyword>
<accession>A0A6H0ZJR8</accession>
<dbReference type="Proteomes" id="UP000500870">
    <property type="component" value="Plasmid unnamed1"/>
</dbReference>
<proteinExistence type="predicted"/>